<comment type="caution">
    <text evidence="1">The sequence shown here is derived from an EMBL/GenBank/DDBJ whole genome shotgun (WGS) entry which is preliminary data.</text>
</comment>
<sequence>MAHKSVFRAAKHLGQIHSEVVLPIKERHSLTKDFRSSGRVVPPLAAGRSPTDEFILQSCNLVLLKY</sequence>
<protein>
    <submittedName>
        <fullName evidence="1">Uncharacterized protein</fullName>
    </submittedName>
</protein>
<proteinExistence type="predicted"/>
<gene>
    <name evidence="1" type="ORF">PRABACTJOHN_00822</name>
</gene>
<reference evidence="1 2" key="2">
    <citation type="submission" date="2008-10" db="EMBL/GenBank/DDBJ databases">
        <authorList>
            <person name="Fulton L."/>
            <person name="Clifton S."/>
            <person name="Fulton B."/>
            <person name="Xu J."/>
            <person name="Minx P."/>
            <person name="Pepin K.H."/>
            <person name="Johnson M."/>
            <person name="Bhonagiri V."/>
            <person name="Nash W.E."/>
            <person name="Mardis E.R."/>
            <person name="Wilson R.K."/>
        </authorList>
    </citation>
    <scope>NUCLEOTIDE SEQUENCE [LARGE SCALE GENOMIC DNA]</scope>
    <source>
        <strain evidence="1 2">DSM 18315</strain>
    </source>
</reference>
<name>B7B726_9BACT</name>
<dbReference type="EMBL" id="ABYH01000056">
    <property type="protein sequence ID" value="EEC97770.1"/>
    <property type="molecule type" value="Genomic_DNA"/>
</dbReference>
<accession>B7B726</accession>
<evidence type="ECO:0000313" key="1">
    <source>
        <dbReference type="EMBL" id="EEC97770.1"/>
    </source>
</evidence>
<dbReference type="Proteomes" id="UP000005510">
    <property type="component" value="Unassembled WGS sequence"/>
</dbReference>
<evidence type="ECO:0000313" key="2">
    <source>
        <dbReference type="Proteomes" id="UP000005510"/>
    </source>
</evidence>
<organism evidence="1 2">
    <name type="scientific">Parabacteroides johnsonii DSM 18315</name>
    <dbReference type="NCBI Taxonomy" id="537006"/>
    <lineage>
        <taxon>Bacteria</taxon>
        <taxon>Pseudomonadati</taxon>
        <taxon>Bacteroidota</taxon>
        <taxon>Bacteroidia</taxon>
        <taxon>Bacteroidales</taxon>
        <taxon>Tannerellaceae</taxon>
        <taxon>Parabacteroides</taxon>
    </lineage>
</organism>
<reference evidence="1 2" key="1">
    <citation type="submission" date="2008-10" db="EMBL/GenBank/DDBJ databases">
        <title>Draft genome sequence of Parabacteroides johnsonii (DSM 18315).</title>
        <authorList>
            <person name="Sudarsanam P."/>
            <person name="Ley R."/>
            <person name="Guruge J."/>
            <person name="Turnbaugh P.J."/>
            <person name="Mahowald M."/>
            <person name="Liep D."/>
            <person name="Gordon J."/>
        </authorList>
    </citation>
    <scope>NUCLEOTIDE SEQUENCE [LARGE SCALE GENOMIC DNA]</scope>
    <source>
        <strain evidence="1 2">DSM 18315</strain>
    </source>
</reference>
<dbReference type="AlphaFoldDB" id="B7B726"/>
<dbReference type="HOGENOM" id="CLU_2827246_0_0_10"/>